<organism evidence="2 3">
    <name type="scientific">[Torrubiella] hemipterigena</name>
    <dbReference type="NCBI Taxonomy" id="1531966"/>
    <lineage>
        <taxon>Eukaryota</taxon>
        <taxon>Fungi</taxon>
        <taxon>Dikarya</taxon>
        <taxon>Ascomycota</taxon>
        <taxon>Pezizomycotina</taxon>
        <taxon>Sordariomycetes</taxon>
        <taxon>Hypocreomycetidae</taxon>
        <taxon>Hypocreales</taxon>
        <taxon>Clavicipitaceae</taxon>
        <taxon>Clavicipitaceae incertae sedis</taxon>
        <taxon>'Torrubiella' clade</taxon>
    </lineage>
</organism>
<feature type="region of interest" description="Disordered" evidence="1">
    <location>
        <begin position="539"/>
        <end position="562"/>
    </location>
</feature>
<accession>A0A0A1T6I3</accession>
<reference evidence="2 3" key="1">
    <citation type="journal article" date="2015" name="Genome Announc.">
        <title>Draft Genome Sequence and Gene Annotation of the Entomopathogenic Fungus Verticillium hemipterigenum.</title>
        <authorList>
            <person name="Horn F."/>
            <person name="Habel A."/>
            <person name="Scharf D.H."/>
            <person name="Dworschak J."/>
            <person name="Brakhage A.A."/>
            <person name="Guthke R."/>
            <person name="Hertweck C."/>
            <person name="Linde J."/>
        </authorList>
    </citation>
    <scope>NUCLEOTIDE SEQUENCE [LARGE SCALE GENOMIC DNA]</scope>
</reference>
<dbReference type="HOGENOM" id="CLU_033444_0_0_1"/>
<sequence>MTPHLHHGQLPNSTALPDDATDNYDPERQASMLRSVDAHIALAHSCLPELQALYHQLSQTTKLPALSGLPSFTQALRDGLSSLLKLQAQLQSSSSLTTDALTALAQKIDPCMTDISHAATHWSILRRSTALVAVNRTFQTSAQSDRRANISKFNAAATGREKSQLHRTLKEQAKTEVDVVAAGAEWLCIRWITRDRLARQMTDSGWSWGDYSPGDVVDEDEWEDISLAKNIRKLVAAARMHRHEYRIPRLHIVLPKLSWPDDDVDIPVLLTNLAAIDSGANITISHAASPFLTAPLPPLATSLSNLMHDDLATLTPTLNMDHTILVDLISDLSHARLTPQPWQAPTTRAQIADENTSPDGVMLRTLHPILAGRTLLCTREAAEHFHDMLATVGTSTERRRGRLLVPLHQPESGMDSAAVRSAFQELSAHTIPQDIQLPVKMLPDDERWDVAAVCAAVENGSLPAVARDVAEKGVGGGTLKSSKLSIYMYGWWSGHATLTSNKEIKAHMSTWVERGRTADDETGPRIWCVGVTRNLLAKSAEPPPGWTPGHENISERGYKPNS</sequence>
<evidence type="ECO:0008006" key="4">
    <source>
        <dbReference type="Google" id="ProtNLM"/>
    </source>
</evidence>
<dbReference type="PANTHER" id="PTHR13379:SF0">
    <property type="entry name" value="UPF0415 PROTEIN C7ORF25"/>
    <property type="match status" value="1"/>
</dbReference>
<evidence type="ECO:0000256" key="1">
    <source>
        <dbReference type="SAM" id="MobiDB-lite"/>
    </source>
</evidence>
<feature type="compositionally biased region" description="Basic and acidic residues" evidence="1">
    <location>
        <begin position="552"/>
        <end position="562"/>
    </location>
</feature>
<dbReference type="PANTHER" id="PTHR13379">
    <property type="entry name" value="UNCHARACTERIZED DUF1308"/>
    <property type="match status" value="1"/>
</dbReference>
<dbReference type="OrthoDB" id="441890at2759"/>
<dbReference type="STRING" id="1531966.A0A0A1T6I3"/>
<evidence type="ECO:0000313" key="2">
    <source>
        <dbReference type="EMBL" id="CEJ90429.1"/>
    </source>
</evidence>
<keyword evidence="3" id="KW-1185">Reference proteome</keyword>
<dbReference type="AlphaFoldDB" id="A0A0A1T6I3"/>
<feature type="region of interest" description="Disordered" evidence="1">
    <location>
        <begin position="1"/>
        <end position="25"/>
    </location>
</feature>
<proteinExistence type="predicted"/>
<name>A0A0A1T6I3_9HYPO</name>
<gene>
    <name evidence="2" type="ORF">VHEMI06217</name>
</gene>
<dbReference type="Proteomes" id="UP000039046">
    <property type="component" value="Unassembled WGS sequence"/>
</dbReference>
<dbReference type="EMBL" id="CDHN01000003">
    <property type="protein sequence ID" value="CEJ90429.1"/>
    <property type="molecule type" value="Genomic_DNA"/>
</dbReference>
<evidence type="ECO:0000313" key="3">
    <source>
        <dbReference type="Proteomes" id="UP000039046"/>
    </source>
</evidence>
<protein>
    <recommendedName>
        <fullName evidence="4">DUF1308 domain-containing protein</fullName>
    </recommendedName>
</protein>